<dbReference type="STRING" id="1798183.GA0061080_102532"/>
<dbReference type="Proteomes" id="UP000199698">
    <property type="component" value="Unassembled WGS sequence"/>
</dbReference>
<dbReference type="PROSITE" id="PS51257">
    <property type="entry name" value="PROKAR_LIPOPROTEIN"/>
    <property type="match status" value="1"/>
</dbReference>
<proteinExistence type="predicted"/>
<sequence length="146" mass="16960">MKKLLLLLLFFILSGCQEGEPLDSRIWGSSDTNIDNRRYDMSILMIKNNWFQGKTTKDIVEKLLEAKVGTITIITDNKRIYCVKESEGWNIDFEPETLAYLDLYFKNDLVVKAVLRERKQSWSNKIDGMGGVSEQEYKTKLVRNAK</sequence>
<protein>
    <recommendedName>
        <fullName evidence="3">Lipoprotein</fullName>
    </recommendedName>
</protein>
<evidence type="ECO:0000313" key="2">
    <source>
        <dbReference type="Proteomes" id="UP000199698"/>
    </source>
</evidence>
<evidence type="ECO:0008006" key="3">
    <source>
        <dbReference type="Google" id="ProtNLM"/>
    </source>
</evidence>
<dbReference type="RefSeq" id="WP_091123654.1">
    <property type="nucleotide sequence ID" value="NZ_FMBA01000025.1"/>
</dbReference>
<keyword evidence="2" id="KW-1185">Reference proteome</keyword>
<name>A0A1C4BUN0_9GAMM</name>
<dbReference type="AlphaFoldDB" id="A0A1C4BUN0"/>
<reference evidence="2" key="1">
    <citation type="submission" date="2016-08" db="EMBL/GenBank/DDBJ databases">
        <authorList>
            <person name="Varghese N."/>
            <person name="Submissions Spin"/>
        </authorList>
    </citation>
    <scope>NUCLEOTIDE SEQUENCE [LARGE SCALE GENOMIC DNA]</scope>
    <source>
        <strain evidence="2">R-53144</strain>
    </source>
</reference>
<accession>A0A1C4BUN0</accession>
<dbReference type="EMBL" id="FMBA01000025">
    <property type="protein sequence ID" value="SCC10629.1"/>
    <property type="molecule type" value="Genomic_DNA"/>
</dbReference>
<organism evidence="1 2">
    <name type="scientific">Gilliamella intestini</name>
    <dbReference type="NCBI Taxonomy" id="1798183"/>
    <lineage>
        <taxon>Bacteria</taxon>
        <taxon>Pseudomonadati</taxon>
        <taxon>Pseudomonadota</taxon>
        <taxon>Gammaproteobacteria</taxon>
        <taxon>Orbales</taxon>
        <taxon>Orbaceae</taxon>
        <taxon>Gilliamella</taxon>
    </lineage>
</organism>
<gene>
    <name evidence="1" type="ORF">GA0061080_102532</name>
</gene>
<evidence type="ECO:0000313" key="1">
    <source>
        <dbReference type="EMBL" id="SCC10629.1"/>
    </source>
</evidence>